<name>A0A0F9T9E7_9ZZZZ</name>
<feature type="domain" description="DNA methylase N-4/N-6" evidence="3">
    <location>
        <begin position="279"/>
        <end position="354"/>
    </location>
</feature>
<dbReference type="SUPFAM" id="SSF53335">
    <property type="entry name" value="S-adenosyl-L-methionine-dependent methyltransferases"/>
    <property type="match status" value="1"/>
</dbReference>
<dbReference type="InterPro" id="IPR001091">
    <property type="entry name" value="RM_Methyltransferase"/>
</dbReference>
<gene>
    <name evidence="4" type="ORF">LCGC14_0681610</name>
</gene>
<evidence type="ECO:0000256" key="1">
    <source>
        <dbReference type="ARBA" id="ARBA00022603"/>
    </source>
</evidence>
<dbReference type="EMBL" id="LAZR01001379">
    <property type="protein sequence ID" value="KKN45596.1"/>
    <property type="molecule type" value="Genomic_DNA"/>
</dbReference>
<protein>
    <recommendedName>
        <fullName evidence="3">DNA methylase N-4/N-6 domain-containing protein</fullName>
    </recommendedName>
</protein>
<evidence type="ECO:0000256" key="2">
    <source>
        <dbReference type="ARBA" id="ARBA00022679"/>
    </source>
</evidence>
<dbReference type="GO" id="GO:0032259">
    <property type="term" value="P:methylation"/>
    <property type="evidence" value="ECO:0007669"/>
    <property type="project" value="UniProtKB-KW"/>
</dbReference>
<comment type="caution">
    <text evidence="4">The sequence shown here is derived from an EMBL/GenBank/DDBJ whole genome shotgun (WGS) entry which is preliminary data.</text>
</comment>
<organism evidence="4">
    <name type="scientific">marine sediment metagenome</name>
    <dbReference type="NCBI Taxonomy" id="412755"/>
    <lineage>
        <taxon>unclassified sequences</taxon>
        <taxon>metagenomes</taxon>
        <taxon>ecological metagenomes</taxon>
    </lineage>
</organism>
<dbReference type="Gene3D" id="3.40.50.150">
    <property type="entry name" value="Vaccinia Virus protein VP39"/>
    <property type="match status" value="1"/>
</dbReference>
<accession>A0A0F9T9E7</accession>
<keyword evidence="1" id="KW-0489">Methyltransferase</keyword>
<dbReference type="PRINTS" id="PR00508">
    <property type="entry name" value="S21N4MTFRASE"/>
</dbReference>
<evidence type="ECO:0000313" key="4">
    <source>
        <dbReference type="EMBL" id="KKN45596.1"/>
    </source>
</evidence>
<dbReference type="GO" id="GO:0008170">
    <property type="term" value="F:N-methyltransferase activity"/>
    <property type="evidence" value="ECO:0007669"/>
    <property type="project" value="InterPro"/>
</dbReference>
<dbReference type="GO" id="GO:0003677">
    <property type="term" value="F:DNA binding"/>
    <property type="evidence" value="ECO:0007669"/>
    <property type="project" value="InterPro"/>
</dbReference>
<feature type="non-terminal residue" evidence="4">
    <location>
        <position position="1"/>
    </location>
</feature>
<dbReference type="InterPro" id="IPR029063">
    <property type="entry name" value="SAM-dependent_MTases_sf"/>
</dbReference>
<sequence length="419" mass="45830">MMWLYGSGFPKSHNISKAIEKAKGVKPVGKKPAYGAIASRELIDNRGWNNINNALIMPETQTALAQLWDGYGTALKPAWEPIIVAMKPLDGTFAHNAEAHGVAGLNINGGKIGTEIRKNPEAGFIRRGRTEEEVFGSADKNKPDNPPHEVQGRWPANLLFSHHPDCWGDENGKISCHPECSVRMLDEQTGTKKSGFMAAGTKRQMSDNPNKNTYGKFNPDTVRNDTYGDSGGASRFFYCAKTSRKERNMGMEDCEDKLLARSGGAQGAENRGEKEYLQKHIGLNRVAVVKNNHPTVKPLTLMKYLCTLLKMPGQDQIILDPFLGSGTTGIACKELGISFIGIEKEREYCEIAVKRIAAVEGQEITLETTLPVTKNVETVRTTTGFVSGGGCPNENSPHVSESRQSIIDAASAALRRNQK</sequence>
<dbReference type="InterPro" id="IPR002941">
    <property type="entry name" value="DNA_methylase_N4/N6"/>
</dbReference>
<reference evidence="4" key="1">
    <citation type="journal article" date="2015" name="Nature">
        <title>Complex archaea that bridge the gap between prokaryotes and eukaryotes.</title>
        <authorList>
            <person name="Spang A."/>
            <person name="Saw J.H."/>
            <person name="Jorgensen S.L."/>
            <person name="Zaremba-Niedzwiedzka K."/>
            <person name="Martijn J."/>
            <person name="Lind A.E."/>
            <person name="van Eijk R."/>
            <person name="Schleper C."/>
            <person name="Guy L."/>
            <person name="Ettema T.J."/>
        </authorList>
    </citation>
    <scope>NUCLEOTIDE SEQUENCE</scope>
</reference>
<dbReference type="AlphaFoldDB" id="A0A0F9T9E7"/>
<keyword evidence="2" id="KW-0808">Transferase</keyword>
<evidence type="ECO:0000259" key="3">
    <source>
        <dbReference type="Pfam" id="PF01555"/>
    </source>
</evidence>
<dbReference type="Pfam" id="PF01555">
    <property type="entry name" value="N6_N4_Mtase"/>
    <property type="match status" value="1"/>
</dbReference>
<proteinExistence type="predicted"/>